<comment type="caution">
    <text evidence="1">The sequence shown here is derived from an EMBL/GenBank/DDBJ whole genome shotgun (WGS) entry which is preliminary data.</text>
</comment>
<organism evidence="1 2">
    <name type="scientific">Commensalibacter papalotli</name>
    <name type="common">ex Botero et al. 2024</name>
    <dbReference type="NCBI Taxonomy" id="2972766"/>
    <lineage>
        <taxon>Bacteria</taxon>
        <taxon>Pseudomonadati</taxon>
        <taxon>Pseudomonadota</taxon>
        <taxon>Alphaproteobacteria</taxon>
        <taxon>Acetobacterales</taxon>
        <taxon>Acetobacteraceae</taxon>
    </lineage>
</organism>
<sequence>MSELITDIKSLSHNYRVGKHMYELVKENNWCIQQEKFYSVE</sequence>
<accession>A0ABM9HRX3</accession>
<name>A0ABM9HRX3_9PROT</name>
<gene>
    <name evidence="1" type="ORF">R83534S58_LOCUS1592</name>
</gene>
<evidence type="ECO:0000313" key="2">
    <source>
        <dbReference type="Proteomes" id="UP001154272"/>
    </source>
</evidence>
<dbReference type="Proteomes" id="UP001154272">
    <property type="component" value="Unassembled WGS sequence"/>
</dbReference>
<protein>
    <submittedName>
        <fullName evidence="1">Uncharacterized protein</fullName>
    </submittedName>
</protein>
<reference evidence="1" key="1">
    <citation type="submission" date="2022-10" db="EMBL/GenBank/DDBJ databases">
        <authorList>
            <person name="Botero Cardona J."/>
        </authorList>
    </citation>
    <scope>NUCLEOTIDE SEQUENCE</scope>
    <source>
        <strain evidence="1">R-83534</strain>
    </source>
</reference>
<keyword evidence="2" id="KW-1185">Reference proteome</keyword>
<dbReference type="EMBL" id="CAMXCH010000003">
    <property type="protein sequence ID" value="CAI3948964.1"/>
    <property type="molecule type" value="Genomic_DNA"/>
</dbReference>
<evidence type="ECO:0000313" key="1">
    <source>
        <dbReference type="EMBL" id="CAI3948964.1"/>
    </source>
</evidence>
<proteinExistence type="predicted"/>